<name>A0AAD5YMR9_9AGAR</name>
<dbReference type="SUPFAM" id="SSF69065">
    <property type="entry name" value="RNase III domain-like"/>
    <property type="match status" value="1"/>
</dbReference>
<keyword evidence="6" id="KW-1185">Reference proteome</keyword>
<dbReference type="EMBL" id="JANIEX010000743">
    <property type="protein sequence ID" value="KAJ3563586.1"/>
    <property type="molecule type" value="Genomic_DNA"/>
</dbReference>
<keyword evidence="1 2" id="KW-0694">RNA-binding</keyword>
<accession>A0AAD5YMR9</accession>
<dbReference type="SUPFAM" id="SSF54768">
    <property type="entry name" value="dsRNA-binding domain-like"/>
    <property type="match status" value="1"/>
</dbReference>
<reference evidence="5" key="1">
    <citation type="submission" date="2022-07" db="EMBL/GenBank/DDBJ databases">
        <title>Genome Sequence of Leucocoprinus birnbaumii.</title>
        <authorList>
            <person name="Buettner E."/>
        </authorList>
    </citation>
    <scope>NUCLEOTIDE SEQUENCE</scope>
    <source>
        <strain evidence="5">VT141</strain>
    </source>
</reference>
<evidence type="ECO:0000259" key="4">
    <source>
        <dbReference type="PROSITE" id="PS50137"/>
    </source>
</evidence>
<gene>
    <name evidence="5" type="ORF">NP233_g8845</name>
</gene>
<evidence type="ECO:0000256" key="2">
    <source>
        <dbReference type="PROSITE-ProRule" id="PRU00266"/>
    </source>
</evidence>
<feature type="domain" description="DRBM" evidence="4">
    <location>
        <begin position="224"/>
        <end position="294"/>
    </location>
</feature>
<evidence type="ECO:0000256" key="1">
    <source>
        <dbReference type="ARBA" id="ARBA00022884"/>
    </source>
</evidence>
<organism evidence="5 6">
    <name type="scientific">Leucocoprinus birnbaumii</name>
    <dbReference type="NCBI Taxonomy" id="56174"/>
    <lineage>
        <taxon>Eukaryota</taxon>
        <taxon>Fungi</taxon>
        <taxon>Dikarya</taxon>
        <taxon>Basidiomycota</taxon>
        <taxon>Agaricomycotina</taxon>
        <taxon>Agaricomycetes</taxon>
        <taxon>Agaricomycetidae</taxon>
        <taxon>Agaricales</taxon>
        <taxon>Agaricineae</taxon>
        <taxon>Agaricaceae</taxon>
        <taxon>Leucocoprinus</taxon>
    </lineage>
</organism>
<feature type="compositionally biased region" description="Pro residues" evidence="3">
    <location>
        <begin position="187"/>
        <end position="221"/>
    </location>
</feature>
<dbReference type="InterPro" id="IPR036389">
    <property type="entry name" value="RNase_III_sf"/>
</dbReference>
<evidence type="ECO:0000313" key="5">
    <source>
        <dbReference type="EMBL" id="KAJ3563586.1"/>
    </source>
</evidence>
<dbReference type="Proteomes" id="UP001213000">
    <property type="component" value="Unassembled WGS sequence"/>
</dbReference>
<protein>
    <recommendedName>
        <fullName evidence="4">DRBM domain-containing protein</fullName>
    </recommendedName>
</protein>
<dbReference type="GO" id="GO:0004525">
    <property type="term" value="F:ribonuclease III activity"/>
    <property type="evidence" value="ECO:0007669"/>
    <property type="project" value="InterPro"/>
</dbReference>
<dbReference type="SMART" id="SM00358">
    <property type="entry name" value="DSRM"/>
    <property type="match status" value="1"/>
</dbReference>
<sequence length="332" mass="36663">MMNGLPILPAITDQDLVLAVFAQEILGPSNDSEYGEPRRLAQLGKRVLDQAITYHYFKKTDPTLSADDIDVRNGFLATYAELSAETFQNQRLLNAPNYVDLLHHYNLRNKIRGDPEYLASLDRQEGAQSFFEKYMGAVFLLHGLSTIQEWVSQCIEPGCQTPLVPGQSNTHSHHTRSMSGSFGQTQPQPPPPPPGQPPPPPPSYYSGTPPPPPQQPIPPVPIQTNFQILAQFNMTAHQRGYTVTYPARSEGPHHTPVWHVDCCLNGDVRGMGSGKNQKQAKEMAARQAWIAMGWGHCPSLNQFLHMKYANPPAEPPVVTNITAVSADESVAD</sequence>
<dbReference type="AlphaFoldDB" id="A0AAD5YMR9"/>
<feature type="region of interest" description="Disordered" evidence="3">
    <location>
        <begin position="165"/>
        <end position="221"/>
    </location>
</feature>
<dbReference type="CDD" id="cd10845">
    <property type="entry name" value="DSRM_RNAse_III_family"/>
    <property type="match status" value="1"/>
</dbReference>
<dbReference type="GO" id="GO:0006396">
    <property type="term" value="P:RNA processing"/>
    <property type="evidence" value="ECO:0007669"/>
    <property type="project" value="InterPro"/>
</dbReference>
<proteinExistence type="predicted"/>
<dbReference type="Gene3D" id="3.30.160.20">
    <property type="match status" value="1"/>
</dbReference>
<evidence type="ECO:0000256" key="3">
    <source>
        <dbReference type="SAM" id="MobiDB-lite"/>
    </source>
</evidence>
<evidence type="ECO:0000313" key="6">
    <source>
        <dbReference type="Proteomes" id="UP001213000"/>
    </source>
</evidence>
<dbReference type="GO" id="GO:0003723">
    <property type="term" value="F:RNA binding"/>
    <property type="evidence" value="ECO:0007669"/>
    <property type="project" value="UniProtKB-UniRule"/>
</dbReference>
<dbReference type="PROSITE" id="PS50137">
    <property type="entry name" value="DS_RBD"/>
    <property type="match status" value="1"/>
</dbReference>
<comment type="caution">
    <text evidence="5">The sequence shown here is derived from an EMBL/GenBank/DDBJ whole genome shotgun (WGS) entry which is preliminary data.</text>
</comment>
<dbReference type="Gene3D" id="1.10.1520.10">
    <property type="entry name" value="Ribonuclease III domain"/>
    <property type="match status" value="1"/>
</dbReference>
<dbReference type="InterPro" id="IPR014720">
    <property type="entry name" value="dsRBD_dom"/>
</dbReference>
<dbReference type="Pfam" id="PF00035">
    <property type="entry name" value="dsrm"/>
    <property type="match status" value="1"/>
</dbReference>